<dbReference type="GO" id="GO:0006355">
    <property type="term" value="P:regulation of DNA-templated transcription"/>
    <property type="evidence" value="ECO:0007669"/>
    <property type="project" value="InterPro"/>
</dbReference>
<evidence type="ECO:0000256" key="3">
    <source>
        <dbReference type="ARBA" id="ARBA00023163"/>
    </source>
</evidence>
<reference evidence="5" key="1">
    <citation type="journal article" name="DNA Res.">
        <title>The physiological potential of anammox bacteria as revealed by their core genome structure.</title>
        <authorList>
            <person name="Okubo T."/>
            <person name="Toyoda A."/>
            <person name="Fukuhara K."/>
            <person name="Uchiyama I."/>
            <person name="Harigaya Y."/>
            <person name="Kuroiwa M."/>
            <person name="Suzuki T."/>
            <person name="Murakami Y."/>
            <person name="Suwa Y."/>
            <person name="Takami H."/>
        </authorList>
    </citation>
    <scope>NUCLEOTIDE SEQUENCE</scope>
    <source>
        <strain evidence="5">317325-3</strain>
    </source>
</reference>
<evidence type="ECO:0000256" key="1">
    <source>
        <dbReference type="ARBA" id="ARBA00023015"/>
    </source>
</evidence>
<evidence type="ECO:0000259" key="4">
    <source>
        <dbReference type="PROSITE" id="PS50043"/>
    </source>
</evidence>
<evidence type="ECO:0000313" key="5">
    <source>
        <dbReference type="EMBL" id="BBO21746.1"/>
    </source>
</evidence>
<name>A0A809RZY9_9PROT</name>
<dbReference type="KEGG" id="ddz:DSYM_24450"/>
<dbReference type="PANTHER" id="PTHR44688:SF16">
    <property type="entry name" value="DNA-BINDING TRANSCRIPTIONAL ACTIVATOR DEVR_DOSR"/>
    <property type="match status" value="1"/>
</dbReference>
<keyword evidence="2" id="KW-0238">DNA-binding</keyword>
<dbReference type="CDD" id="cd06170">
    <property type="entry name" value="LuxR_C_like"/>
    <property type="match status" value="1"/>
</dbReference>
<dbReference type="AlphaFoldDB" id="A0A809RZY9"/>
<protein>
    <recommendedName>
        <fullName evidence="4">HTH luxR-type domain-containing protein</fullName>
    </recommendedName>
</protein>
<dbReference type="Pfam" id="PF00196">
    <property type="entry name" value="GerE"/>
    <property type="match status" value="1"/>
</dbReference>
<keyword evidence="3" id="KW-0804">Transcription</keyword>
<dbReference type="SMART" id="SM00421">
    <property type="entry name" value="HTH_LUXR"/>
    <property type="match status" value="1"/>
</dbReference>
<proteinExistence type="predicted"/>
<gene>
    <name evidence="5" type="ORF">DSYM_24450</name>
</gene>
<accession>A0A809RZY9</accession>
<evidence type="ECO:0000313" key="6">
    <source>
        <dbReference type="Proteomes" id="UP000662914"/>
    </source>
</evidence>
<dbReference type="InterPro" id="IPR000792">
    <property type="entry name" value="Tscrpt_reg_LuxR_C"/>
</dbReference>
<sequence>MDELLKLLLELYRGASERPIEEFQDFALELIKPVLRFESGRWGVGCLAADGFTPGHVHLNNETDESVASWEEVIGQDTIVSAVLARPGITLADCVPSRYVGKGFTGIRDYARKYRHQNVLATAFVGPGRRTAEWLSFYRGDADDCFSERERQICERLMPHLLQSLSINRNLHLHGLREQAGPRASFALADLKGRLWFAEADFHRLIVREWPAWLEPALPRQLVDALTRRPGEPYAGKHIRLAAAPLGKLMLLKGRPRSPVDELTPRELEIARAYGSGLTHREVAVQYGISPETVRHHLRAVFGKLGICDKAELSRFLPPCP</sequence>
<dbReference type="PANTHER" id="PTHR44688">
    <property type="entry name" value="DNA-BINDING TRANSCRIPTIONAL ACTIVATOR DEVR_DOSR"/>
    <property type="match status" value="1"/>
</dbReference>
<dbReference type="Proteomes" id="UP000662914">
    <property type="component" value="Chromosome"/>
</dbReference>
<evidence type="ECO:0000256" key="2">
    <source>
        <dbReference type="ARBA" id="ARBA00023125"/>
    </source>
</evidence>
<dbReference type="InterPro" id="IPR036388">
    <property type="entry name" value="WH-like_DNA-bd_sf"/>
</dbReference>
<dbReference type="Gene3D" id="1.10.10.10">
    <property type="entry name" value="Winged helix-like DNA-binding domain superfamily/Winged helix DNA-binding domain"/>
    <property type="match status" value="1"/>
</dbReference>
<dbReference type="SUPFAM" id="SSF46894">
    <property type="entry name" value="C-terminal effector domain of the bipartite response regulators"/>
    <property type="match status" value="1"/>
</dbReference>
<keyword evidence="1" id="KW-0805">Transcription regulation</keyword>
<dbReference type="PROSITE" id="PS50043">
    <property type="entry name" value="HTH_LUXR_2"/>
    <property type="match status" value="1"/>
</dbReference>
<dbReference type="GO" id="GO:0003677">
    <property type="term" value="F:DNA binding"/>
    <property type="evidence" value="ECO:0007669"/>
    <property type="project" value="UniProtKB-KW"/>
</dbReference>
<feature type="domain" description="HTH luxR-type" evidence="4">
    <location>
        <begin position="256"/>
        <end position="321"/>
    </location>
</feature>
<dbReference type="EMBL" id="AP021857">
    <property type="protein sequence ID" value="BBO21746.1"/>
    <property type="molecule type" value="Genomic_DNA"/>
</dbReference>
<dbReference type="InterPro" id="IPR016032">
    <property type="entry name" value="Sig_transdc_resp-reg_C-effctor"/>
</dbReference>
<organism evidence="5 6">
    <name type="scientific">Candidatus Desulfobacillus denitrificans</name>
    <dbReference type="NCBI Taxonomy" id="2608985"/>
    <lineage>
        <taxon>Bacteria</taxon>
        <taxon>Pseudomonadati</taxon>
        <taxon>Pseudomonadota</taxon>
        <taxon>Betaproteobacteria</taxon>
        <taxon>Candidatus Desulfobacillus</taxon>
    </lineage>
</organism>
<dbReference type="PRINTS" id="PR00038">
    <property type="entry name" value="HTHLUXR"/>
</dbReference>